<reference evidence="6 9" key="1">
    <citation type="submission" date="2013-03" db="EMBL/GenBank/DDBJ databases">
        <title>The Genome Sequence of Acinetobacter tandoii CIP 107469.</title>
        <authorList>
            <consortium name="The Broad Institute Genome Sequencing Platform"/>
            <consortium name="The Broad Institute Genome Sequencing Center for Infectious Disease"/>
            <person name="Cerqueira G."/>
            <person name="Feldgarden M."/>
            <person name="Courvalin P."/>
            <person name="Perichon B."/>
            <person name="Grillot-Courvalin C."/>
            <person name="Clermont D."/>
            <person name="Rocha E."/>
            <person name="Yoon E.-J."/>
            <person name="Nemec A."/>
            <person name="Walker B."/>
            <person name="Young S.K."/>
            <person name="Zeng Q."/>
            <person name="Gargeya S."/>
            <person name="Fitzgerald M."/>
            <person name="Haas B."/>
            <person name="Abouelleil A."/>
            <person name="Alvarado L."/>
            <person name="Arachchi H.M."/>
            <person name="Berlin A.M."/>
            <person name="Chapman S.B."/>
            <person name="Dewar J."/>
            <person name="Goldberg J."/>
            <person name="Griggs A."/>
            <person name="Gujja S."/>
            <person name="Hansen M."/>
            <person name="Howarth C."/>
            <person name="Imamovic A."/>
            <person name="Larimer J."/>
            <person name="McCowan C."/>
            <person name="Murphy C."/>
            <person name="Neiman D."/>
            <person name="Pearson M."/>
            <person name="Priest M."/>
            <person name="Roberts A."/>
            <person name="Saif S."/>
            <person name="Shea T."/>
            <person name="Sisk P."/>
            <person name="Sykes S."/>
            <person name="Wortman J."/>
            <person name="Nusbaum C."/>
            <person name="Birren B."/>
        </authorList>
    </citation>
    <scope>NUCLEOTIDE SEQUENCE [LARGE SCALE GENOMIC DNA]</scope>
    <source>
        <strain evidence="6 9">CIP 107469</strain>
    </source>
</reference>
<comment type="caution">
    <text evidence="6">The sequence shown here is derived from an EMBL/GenBank/DDBJ whole genome shotgun (WGS) entry which is preliminary data.</text>
</comment>
<keyword evidence="2" id="KW-0680">Restriction system</keyword>
<organism evidence="6 9">
    <name type="scientific">Acinetobacter tandoii DSM 14970 = CIP 107469</name>
    <dbReference type="NCBI Taxonomy" id="1120927"/>
    <lineage>
        <taxon>Bacteria</taxon>
        <taxon>Pseudomonadati</taxon>
        <taxon>Pseudomonadota</taxon>
        <taxon>Gammaproteobacteria</taxon>
        <taxon>Moraxellales</taxon>
        <taxon>Moraxellaceae</taxon>
        <taxon>Acinetobacter</taxon>
    </lineage>
</organism>
<evidence type="ECO:0000313" key="9">
    <source>
        <dbReference type="Proteomes" id="UP000016201"/>
    </source>
</evidence>
<dbReference type="eggNOG" id="COG0732">
    <property type="taxonomic scope" value="Bacteria"/>
</dbReference>
<evidence type="ECO:0000256" key="1">
    <source>
        <dbReference type="ARBA" id="ARBA00010923"/>
    </source>
</evidence>
<dbReference type="EMBL" id="AQFM01000005">
    <property type="protein sequence ID" value="EOR11250.1"/>
    <property type="molecule type" value="Genomic_DNA"/>
</dbReference>
<evidence type="ECO:0000259" key="4">
    <source>
        <dbReference type="Pfam" id="PF01420"/>
    </source>
</evidence>
<dbReference type="Pfam" id="PF01420">
    <property type="entry name" value="Methylase_S"/>
    <property type="match status" value="1"/>
</dbReference>
<dbReference type="PANTHER" id="PTHR30408:SF13">
    <property type="entry name" value="TYPE I RESTRICTION ENZYME HINDI SPECIFICITY SUBUNIT"/>
    <property type="match status" value="1"/>
</dbReference>
<evidence type="ECO:0000256" key="3">
    <source>
        <dbReference type="ARBA" id="ARBA00023125"/>
    </source>
</evidence>
<dbReference type="SUPFAM" id="SSF116734">
    <property type="entry name" value="DNA methylase specificity domain"/>
    <property type="match status" value="2"/>
</dbReference>
<dbReference type="InterPro" id="IPR044946">
    <property type="entry name" value="Restrct_endonuc_typeI_TRD_sf"/>
</dbReference>
<dbReference type="OrthoDB" id="9798929at2"/>
<feature type="domain" description="Type I restriction modification DNA specificity" evidence="4">
    <location>
        <begin position="223"/>
        <end position="373"/>
    </location>
</feature>
<dbReference type="InterPro" id="IPR052021">
    <property type="entry name" value="Type-I_RS_S_subunit"/>
</dbReference>
<dbReference type="RefSeq" id="WP_016165294.1">
    <property type="nucleotide sequence ID" value="NZ_JHZG01000012.1"/>
</dbReference>
<sequence length="386" mass="44913">MKSNYKKIGDYVRQVSNRNTDLKVMNLKGINIEKEFMPSVANINGTDLSKYKVVKKGQFAFNPMHVGRDKMLPIGLWKEEEPIIVSPAYIVFEIIDHNHLDLNYLMMWCSREEFDRNCWFTTDSSVRGGFSWDSFCDLNFPYIPLEKQKEIYHEYFVVSNRISLLERILSTVEQTSYHLYREWFVNFNFPMNFIDSNLDSKGYKHSKGQFIWDDDLESEIPFDWSSGTLEDIYSFQYGKGNNNPSNGGIYPVYGSNGIIGYYDQFNNQDAPVIGHIGSCGSLVYAFGKHYVTYNGVMCNINENYGKIFGYLTLKSKDLKSQTRGSTQPFLSYDMLYEIKTVLPPKNIESKASFYFDRIYRHINILNNQINSLNKIKDLILLNLSKI</sequence>
<name>R9B6M3_9GAMM</name>
<evidence type="ECO:0000313" key="7">
    <source>
        <dbReference type="EMBL" id="EOR10789.1"/>
    </source>
</evidence>
<dbReference type="GO" id="GO:0003677">
    <property type="term" value="F:DNA binding"/>
    <property type="evidence" value="ECO:0007669"/>
    <property type="project" value="UniProtKB-KW"/>
</dbReference>
<dbReference type="AlphaFoldDB" id="R9B6M3"/>
<dbReference type="EMBL" id="AQFM01000023">
    <property type="protein sequence ID" value="EOR10789.1"/>
    <property type="molecule type" value="Genomic_DNA"/>
</dbReference>
<proteinExistence type="inferred from homology"/>
<gene>
    <name evidence="8" type="ORF">I593_00030</name>
    <name evidence="7" type="ORF">I593_00580</name>
    <name evidence="6" type="ORF">I593_00847</name>
    <name evidence="5" type="ORF">I593_00989</name>
</gene>
<comment type="similarity">
    <text evidence="1">Belongs to the type-I restriction system S methylase family.</text>
</comment>
<dbReference type="Gene3D" id="3.90.220.20">
    <property type="entry name" value="DNA methylase specificity domains"/>
    <property type="match status" value="2"/>
</dbReference>
<dbReference type="Proteomes" id="UP000016201">
    <property type="component" value="Unassembled WGS sequence"/>
</dbReference>
<keyword evidence="9" id="KW-1185">Reference proteome</keyword>
<evidence type="ECO:0000256" key="2">
    <source>
        <dbReference type="ARBA" id="ARBA00022747"/>
    </source>
</evidence>
<accession>R9B6M3</accession>
<evidence type="ECO:0000313" key="8">
    <source>
        <dbReference type="EMBL" id="EOR11250.1"/>
    </source>
</evidence>
<dbReference type="EMBL" id="AQFM01000027">
    <property type="protein sequence ID" value="EOR09920.1"/>
    <property type="molecule type" value="Genomic_DNA"/>
</dbReference>
<evidence type="ECO:0000313" key="6">
    <source>
        <dbReference type="EMBL" id="EOR09920.1"/>
    </source>
</evidence>
<protein>
    <submittedName>
        <fullName evidence="6">Type I restriction enzyme, S subunit</fullName>
    </submittedName>
</protein>
<dbReference type="EMBL" id="AQFM01000031">
    <property type="protein sequence ID" value="EOR09522.1"/>
    <property type="molecule type" value="Genomic_DNA"/>
</dbReference>
<dbReference type="InterPro" id="IPR000055">
    <property type="entry name" value="Restrct_endonuc_typeI_TRD"/>
</dbReference>
<dbReference type="PATRIC" id="fig|1120927.3.peg.26"/>
<evidence type="ECO:0000313" key="5">
    <source>
        <dbReference type="EMBL" id="EOR09522.1"/>
    </source>
</evidence>
<keyword evidence="3" id="KW-0238">DNA-binding</keyword>
<dbReference type="GO" id="GO:0009307">
    <property type="term" value="P:DNA restriction-modification system"/>
    <property type="evidence" value="ECO:0007669"/>
    <property type="project" value="UniProtKB-KW"/>
</dbReference>
<dbReference type="PANTHER" id="PTHR30408">
    <property type="entry name" value="TYPE-1 RESTRICTION ENZYME ECOKI SPECIFICITY PROTEIN"/>
    <property type="match status" value="1"/>
</dbReference>